<dbReference type="AlphaFoldDB" id="A0A4R0YW52"/>
<dbReference type="Gene3D" id="3.30.1460.10">
    <property type="match status" value="1"/>
</dbReference>
<organism evidence="1 2">
    <name type="scientific">Dyella soli</name>
    <dbReference type="NCBI Taxonomy" id="522319"/>
    <lineage>
        <taxon>Bacteria</taxon>
        <taxon>Pseudomonadati</taxon>
        <taxon>Pseudomonadota</taxon>
        <taxon>Gammaproteobacteria</taxon>
        <taxon>Lysobacterales</taxon>
        <taxon>Rhodanobacteraceae</taxon>
        <taxon>Dyella</taxon>
    </lineage>
</organism>
<comment type="caution">
    <text evidence="1">The sequence shown here is derived from an EMBL/GenBank/DDBJ whole genome shotgun (WGS) entry which is preliminary data.</text>
</comment>
<dbReference type="EMBL" id="SJTG01000001">
    <property type="protein sequence ID" value="TCI13683.1"/>
    <property type="molecule type" value="Genomic_DNA"/>
</dbReference>
<reference evidence="1 2" key="1">
    <citation type="submission" date="2019-02" db="EMBL/GenBank/DDBJ databases">
        <title>Dyella amyloliquefaciens sp. nov., isolated from forest soil.</title>
        <authorList>
            <person name="Gao Z.-H."/>
            <person name="Qiu L.-H."/>
        </authorList>
    </citation>
    <scope>NUCLEOTIDE SEQUENCE [LARGE SCALE GENOMIC DNA]</scope>
    <source>
        <strain evidence="1 2">KACC 12747</strain>
    </source>
</reference>
<dbReference type="Proteomes" id="UP000291822">
    <property type="component" value="Unassembled WGS sequence"/>
</dbReference>
<sequence length="131" mass="14074">MNDLKTLLSDALGLLGCDAAQFSFDAHSPISINFVDIGDLVVVPDGEMTWFWNLLCSEGMDALGMRAERLPAQLAEPAPFMLCGALTLRSEVDSVWVGGVVATEATQSAEAFADAIGTFHGRVRQMKDLPE</sequence>
<dbReference type="RefSeq" id="WP_131149535.1">
    <property type="nucleotide sequence ID" value="NZ_SJTG01000001.1"/>
</dbReference>
<evidence type="ECO:0000313" key="2">
    <source>
        <dbReference type="Proteomes" id="UP000291822"/>
    </source>
</evidence>
<name>A0A4R0YW52_9GAMM</name>
<gene>
    <name evidence="1" type="ORF">EZM97_10615</name>
</gene>
<accession>A0A4R0YW52</accession>
<protein>
    <recommendedName>
        <fullName evidence="3">Type III secretion system chaperone</fullName>
    </recommendedName>
</protein>
<evidence type="ECO:0008006" key="3">
    <source>
        <dbReference type="Google" id="ProtNLM"/>
    </source>
</evidence>
<proteinExistence type="predicted"/>
<evidence type="ECO:0000313" key="1">
    <source>
        <dbReference type="EMBL" id="TCI13683.1"/>
    </source>
</evidence>
<dbReference type="SUPFAM" id="SSF69635">
    <property type="entry name" value="Type III secretory system chaperone-like"/>
    <property type="match status" value="1"/>
</dbReference>
<keyword evidence="2" id="KW-1185">Reference proteome</keyword>